<evidence type="ECO:0000313" key="1">
    <source>
        <dbReference type="EMBL" id="GLR72802.1"/>
    </source>
</evidence>
<protein>
    <submittedName>
        <fullName evidence="1">Uncharacterized protein</fullName>
    </submittedName>
</protein>
<proteinExistence type="predicted"/>
<reference evidence="1" key="1">
    <citation type="journal article" date="2014" name="Int. J. Syst. Evol. Microbiol.">
        <title>Complete genome sequence of Corynebacterium casei LMG S-19264T (=DSM 44701T), isolated from a smear-ripened cheese.</title>
        <authorList>
            <consortium name="US DOE Joint Genome Institute (JGI-PGF)"/>
            <person name="Walter F."/>
            <person name="Albersmeier A."/>
            <person name="Kalinowski J."/>
            <person name="Ruckert C."/>
        </authorList>
    </citation>
    <scope>NUCLEOTIDE SEQUENCE</scope>
    <source>
        <strain evidence="1">NBRC 110023</strain>
    </source>
</reference>
<evidence type="ECO:0000313" key="2">
    <source>
        <dbReference type="Proteomes" id="UP001156601"/>
    </source>
</evidence>
<dbReference type="Proteomes" id="UP001156601">
    <property type="component" value="Unassembled WGS sequence"/>
</dbReference>
<reference evidence="1" key="2">
    <citation type="submission" date="2023-01" db="EMBL/GenBank/DDBJ databases">
        <title>Draft genome sequence of Agaribacter marinus strain NBRC 110023.</title>
        <authorList>
            <person name="Sun Q."/>
            <person name="Mori K."/>
        </authorList>
    </citation>
    <scope>NUCLEOTIDE SEQUENCE</scope>
    <source>
        <strain evidence="1">NBRC 110023</strain>
    </source>
</reference>
<accession>A0AA37T0T3</accession>
<dbReference type="AlphaFoldDB" id="A0AA37T0T3"/>
<dbReference type="RefSeq" id="WP_284219217.1">
    <property type="nucleotide sequence ID" value="NZ_BSOT01000015.1"/>
</dbReference>
<comment type="caution">
    <text evidence="1">The sequence shown here is derived from an EMBL/GenBank/DDBJ whole genome shotgun (WGS) entry which is preliminary data.</text>
</comment>
<name>A0AA37T0T3_9ALTE</name>
<keyword evidence="2" id="KW-1185">Reference proteome</keyword>
<gene>
    <name evidence="1" type="ORF">GCM10007852_37100</name>
</gene>
<dbReference type="EMBL" id="BSOT01000015">
    <property type="protein sequence ID" value="GLR72802.1"/>
    <property type="molecule type" value="Genomic_DNA"/>
</dbReference>
<organism evidence="1 2">
    <name type="scientific">Agaribacter marinus</name>
    <dbReference type="NCBI Taxonomy" id="1431249"/>
    <lineage>
        <taxon>Bacteria</taxon>
        <taxon>Pseudomonadati</taxon>
        <taxon>Pseudomonadota</taxon>
        <taxon>Gammaproteobacteria</taxon>
        <taxon>Alteromonadales</taxon>
        <taxon>Alteromonadaceae</taxon>
        <taxon>Agaribacter</taxon>
    </lineage>
</organism>
<sequence length="146" mass="16763">MGYDLHITRKEEWFEDEGAEITLDEWTDYVRSSPDMRLDGYAEAGTPNGALRIESEGLSVWTGYSGHEKDGNMAWFDYFEGNIKVKNPDDEIIKKMYQIAVALDAKVQGDECEVYGADGQSNWKELKAAGEAMRASMSKKWWQFWK</sequence>